<evidence type="ECO:0000256" key="2">
    <source>
        <dbReference type="PIRSR" id="PIRSR620019-1"/>
    </source>
</evidence>
<organism evidence="3 4">
    <name type="scientific">Methylotuvimicrobium alcaliphilum (strain DSM 19304 / NCIMB 14124 / VKM B-2133 / 20Z)</name>
    <name type="common">Methylomicrobium alcaliphilum</name>
    <dbReference type="NCBI Taxonomy" id="1091494"/>
    <lineage>
        <taxon>Bacteria</taxon>
        <taxon>Pseudomonadati</taxon>
        <taxon>Pseudomonadota</taxon>
        <taxon>Gammaproteobacteria</taxon>
        <taxon>Methylococcales</taxon>
        <taxon>Methylococcaceae</taxon>
        <taxon>Methylotuvimicrobium</taxon>
    </lineage>
</organism>
<dbReference type="AlphaFoldDB" id="G4T1L3"/>
<dbReference type="STRING" id="1091494.MEALZ_0740"/>
<sequence>MTHEAETLYIFGAGSFTRCVMHLVSQVARARHLDYWIVDRQIAQNNFIQDRLISESTFYGSAKKPFYFNIPIADVEIREKIALNCLALGGMPLSLIDDDYISYSDVIVRDGAIICARTMITTAVSIGRFFHGNIYSYIEHDCTIGDFVTFSPRVSCNGYVNIANKVFIGAGAIIRNGSADKPLLIGEAAVIGMGAVVTKDVPAFATVLGNPARIV</sequence>
<dbReference type="PANTHER" id="PTHR43300:SF7">
    <property type="entry name" value="UDP-N-ACETYLBACILLOSAMINE N-ACETYLTRANSFERASE"/>
    <property type="match status" value="1"/>
</dbReference>
<proteinExistence type="inferred from homology"/>
<accession>G4T1L3</accession>
<dbReference type="CDD" id="cd03360">
    <property type="entry name" value="LbH_AT_putative"/>
    <property type="match status" value="1"/>
</dbReference>
<dbReference type="PANTHER" id="PTHR43300">
    <property type="entry name" value="ACETYLTRANSFERASE"/>
    <property type="match status" value="1"/>
</dbReference>
<dbReference type="InterPro" id="IPR020019">
    <property type="entry name" value="AcTrfase_PglD-like"/>
</dbReference>
<dbReference type="RefSeq" id="WP_014147239.1">
    <property type="nucleotide sequence ID" value="NC_016112.1"/>
</dbReference>
<dbReference type="SUPFAM" id="SSF51161">
    <property type="entry name" value="Trimeric LpxA-like enzymes"/>
    <property type="match status" value="1"/>
</dbReference>
<gene>
    <name evidence="3" type="ordered locus">MEALZ_0740</name>
</gene>
<dbReference type="InterPro" id="IPR050179">
    <property type="entry name" value="Trans_hexapeptide_repeat"/>
</dbReference>
<evidence type="ECO:0000313" key="4">
    <source>
        <dbReference type="Proteomes" id="UP000008315"/>
    </source>
</evidence>
<dbReference type="KEGG" id="mah:MEALZ_0740"/>
<dbReference type="Gene3D" id="2.160.10.10">
    <property type="entry name" value="Hexapeptide repeat proteins"/>
    <property type="match status" value="1"/>
</dbReference>
<name>G4T1L3_META2</name>
<evidence type="ECO:0000256" key="1">
    <source>
        <dbReference type="ARBA" id="ARBA00007274"/>
    </source>
</evidence>
<reference evidence="4" key="1">
    <citation type="journal article" date="2012" name="J. Bacteriol.">
        <title>Genome sequence of the haloalkaliphilic methanotrophic bacterium Methylomicrobium alcaliphilum 20Z.</title>
        <authorList>
            <person name="Vuilleumier S."/>
            <person name="Khmelenina V.N."/>
            <person name="Bringel F."/>
            <person name="Reshetnikov A.S."/>
            <person name="Lajus A."/>
            <person name="Mangenot S."/>
            <person name="Rouy Z."/>
            <person name="Op den Camp H.J."/>
            <person name="Jetten M.S."/>
            <person name="Dispirito A.A."/>
            <person name="Dunfield P."/>
            <person name="Klotz M.G."/>
            <person name="Semrau J.D."/>
            <person name="Stein L.Y."/>
            <person name="Barbe V."/>
            <person name="Medigue C."/>
            <person name="Trotsenko Y.A."/>
            <person name="Kalyuzhnaya M.G."/>
        </authorList>
    </citation>
    <scope>NUCLEOTIDE SEQUENCE [LARGE SCALE GENOMIC DNA]</scope>
    <source>
        <strain evidence="4">DSM 19304 / NCIMB 14124 / VKM B-2133 / 20Z</strain>
    </source>
</reference>
<dbReference type="Gene3D" id="3.40.50.20">
    <property type="match status" value="1"/>
</dbReference>
<feature type="site" description="Increases basicity of active site His" evidence="2">
    <location>
        <position position="141"/>
    </location>
</feature>
<feature type="active site" description="Proton acceptor" evidence="2">
    <location>
        <position position="140"/>
    </location>
</feature>
<protein>
    <submittedName>
        <fullName evidence="3">Acetyltransferase</fullName>
    </submittedName>
</protein>
<dbReference type="Proteomes" id="UP000008315">
    <property type="component" value="Chromosome"/>
</dbReference>
<evidence type="ECO:0000313" key="3">
    <source>
        <dbReference type="EMBL" id="CCE22435.1"/>
    </source>
</evidence>
<keyword evidence="4" id="KW-1185">Reference proteome</keyword>
<dbReference type="HOGENOM" id="CLU_081811_1_1_6"/>
<dbReference type="EMBL" id="FO082060">
    <property type="protein sequence ID" value="CCE22435.1"/>
    <property type="molecule type" value="Genomic_DNA"/>
</dbReference>
<dbReference type="InterPro" id="IPR011004">
    <property type="entry name" value="Trimer_LpxA-like_sf"/>
</dbReference>
<comment type="similarity">
    <text evidence="1">Belongs to the transferase hexapeptide repeat family.</text>
</comment>